<keyword evidence="2" id="KW-0547">Nucleotide-binding</keyword>
<comment type="subcellular location">
    <subcellularLocation>
        <location evidence="1">Nucleus</location>
    </subcellularLocation>
</comment>
<evidence type="ECO:0000259" key="10">
    <source>
        <dbReference type="PROSITE" id="PS51194"/>
    </source>
</evidence>
<evidence type="ECO:0000256" key="2">
    <source>
        <dbReference type="ARBA" id="ARBA00022741"/>
    </source>
</evidence>
<evidence type="ECO:0000313" key="11">
    <source>
        <dbReference type="EMBL" id="JAU54482.1"/>
    </source>
</evidence>
<accession>A0A1J3GDY4</accession>
<dbReference type="GO" id="GO:0080188">
    <property type="term" value="P:gene silencing by siRNA-directed DNA methylation"/>
    <property type="evidence" value="ECO:0007669"/>
    <property type="project" value="InterPro"/>
</dbReference>
<keyword evidence="3" id="KW-0378">Hydrolase</keyword>
<evidence type="ECO:0000256" key="1">
    <source>
        <dbReference type="ARBA" id="ARBA00004123"/>
    </source>
</evidence>
<sequence length="1160" mass="131404">MDMMTTGVAGRTRSKTESFMRDEINKAKKNSVGNQSGSSQNSREERQKRRASIRNACSPPPPPANSKRRRKRPSEDDDGVEFIRTIKNPEDKREDENDVEFIEIINPEGKREVDDDVECLGTINSGGKRDGEHVEDDNVGSASVIAPSLESRSPNPDRDCDFAVDDANSKGEKETSILTPSSPDDDDVVFLGTTFREKDHVEESNVDMVIDFSVNDANSSGEKETSPLPPSAPDDDDDDDEDDEDVVFMGTIPREQEDVDDTDLRAEEKTSTLGISESDDVVSLSSGEEGSMEELETGSSDEDADSDSSDYIKESSDSSYSESSESDFDDCSEDEEAGSARDTAKGRKSSNEKVYTGEKRKRKRKTSPIENNLDLFDLLAKSIWERTKIFEEEDICSGDETAEAVSREDPIVRESVGEKVYEQRKRKRSHREKEKNHTKVDVSFDGGETLWETPPLNLRFGCDCEDPKPIEKTEEEEEIDNLWADMALALTLEGVHSSTPFKKGDVPCINGKHDFVLDEEIGLKCLHCSYVSVEIRDISPAMDKNRSNVYEKKTRNDRKGETFFNGLEFEASDKSSHVASLDDDDTQGTVWEYVPGVKDTLYPHQQEGFEFIWKNLAGTTKLDKLKSSAVKESGGCIMSHSPGTGKTRLTIVFLQSYLERFPDSHPVVIAPASLMLTWEEEFKKWNANIPFYNMSNQEFSGQEIQSAVAHLKGNKNHRSNKHSVRMVKLYSWRNKKSILGVSYNLYEKLASNKYASEKPEFGKMLLELPGLMVLDEGHTPRNQNSRIWQVLCEVKTEKRIILSGTPFQNNFKELSNVLCLARPAYKDKISSRLQDLSKLSQEGKNGRFDEEVGIMELKDMIAPFVHVHKGNILRESLPGLRDSVVVLNPPFIQEKILNRIDPAQNTFELEHKLSAVSVHPSLYLCCNPTKKEDMFIGQRLLTTLDKIKLDSKEGAKTRFLIDFIRLSETLKEKVLVFSQYIDTLKLISDQLSAVFRWTEGEEILFMHGQLEQKDRQHLINNFNKPDSASKVLLASTKSCSEGINLVGASRVVLLDVVWNPSVERQAISRAYRIGQKRVVYTYHLMVKGTSEWGKYCKQTKKHRISEMVFTSTDENDKLINNEVVSEDRILDEMVRHEKLKDMFEKILNRPKESDMFTNIL</sequence>
<dbReference type="GO" id="GO:0016787">
    <property type="term" value="F:hydrolase activity"/>
    <property type="evidence" value="ECO:0007669"/>
    <property type="project" value="UniProtKB-KW"/>
</dbReference>
<feature type="region of interest" description="Disordered" evidence="8">
    <location>
        <begin position="123"/>
        <end position="189"/>
    </location>
</feature>
<dbReference type="Pfam" id="PF00271">
    <property type="entry name" value="Helicase_C"/>
    <property type="match status" value="1"/>
</dbReference>
<dbReference type="SMART" id="SM00490">
    <property type="entry name" value="HELICc"/>
    <property type="match status" value="1"/>
</dbReference>
<evidence type="ECO:0000256" key="8">
    <source>
        <dbReference type="SAM" id="MobiDB-lite"/>
    </source>
</evidence>
<dbReference type="PANTHER" id="PTHR45821:SF5">
    <property type="entry name" value="SNF2 DOMAIN-CONTAINING PROTEIN CLASSY 4"/>
    <property type="match status" value="1"/>
</dbReference>
<dbReference type="GO" id="GO:0005634">
    <property type="term" value="C:nucleus"/>
    <property type="evidence" value="ECO:0007669"/>
    <property type="project" value="UniProtKB-SubCell"/>
</dbReference>
<dbReference type="CDD" id="cd18007">
    <property type="entry name" value="DEXHc_ATRX-like"/>
    <property type="match status" value="1"/>
</dbReference>
<evidence type="ECO:0000259" key="9">
    <source>
        <dbReference type="PROSITE" id="PS51192"/>
    </source>
</evidence>
<evidence type="ECO:0000256" key="7">
    <source>
        <dbReference type="ARBA" id="ARBA00023242"/>
    </source>
</evidence>
<dbReference type="SMART" id="SM00487">
    <property type="entry name" value="DEXDc"/>
    <property type="match status" value="1"/>
</dbReference>
<feature type="compositionally biased region" description="Basic and acidic residues" evidence="8">
    <location>
        <begin position="338"/>
        <end position="358"/>
    </location>
</feature>
<feature type="region of interest" description="Disordered" evidence="8">
    <location>
        <begin position="212"/>
        <end position="366"/>
    </location>
</feature>
<keyword evidence="6" id="KW-0238">DNA-binding</keyword>
<keyword evidence="4" id="KW-0347">Helicase</keyword>
<feature type="compositionally biased region" description="Basic and acidic residues" evidence="8">
    <location>
        <begin position="155"/>
        <end position="175"/>
    </location>
</feature>
<organism evidence="11">
    <name type="scientific">Noccaea caerulescens</name>
    <name type="common">Alpine penny-cress</name>
    <name type="synonym">Thlaspi caerulescens</name>
    <dbReference type="NCBI Taxonomy" id="107243"/>
    <lineage>
        <taxon>Eukaryota</taxon>
        <taxon>Viridiplantae</taxon>
        <taxon>Streptophyta</taxon>
        <taxon>Embryophyta</taxon>
        <taxon>Tracheophyta</taxon>
        <taxon>Spermatophyta</taxon>
        <taxon>Magnoliopsida</taxon>
        <taxon>eudicotyledons</taxon>
        <taxon>Gunneridae</taxon>
        <taxon>Pentapetalae</taxon>
        <taxon>rosids</taxon>
        <taxon>malvids</taxon>
        <taxon>Brassicales</taxon>
        <taxon>Brassicaceae</taxon>
        <taxon>Coluteocarpeae</taxon>
        <taxon>Noccaea</taxon>
    </lineage>
</organism>
<dbReference type="EMBL" id="GEVL01022859">
    <property type="protein sequence ID" value="JAU54482.1"/>
    <property type="molecule type" value="Transcribed_RNA"/>
</dbReference>
<proteinExistence type="predicted"/>
<gene>
    <name evidence="11" type="ORF">LE_TR3362_c0_g1_i1_g.11033</name>
</gene>
<dbReference type="InterPro" id="IPR027417">
    <property type="entry name" value="P-loop_NTPase"/>
</dbReference>
<dbReference type="AlphaFoldDB" id="A0A1J3GDY4"/>
<dbReference type="InterPro" id="IPR014001">
    <property type="entry name" value="Helicase_ATP-bd"/>
</dbReference>
<dbReference type="FunFam" id="3.40.50.300:FF:002151">
    <property type="entry name" value="SNF2 domain-containing protein CLASSY 3"/>
    <property type="match status" value="1"/>
</dbReference>
<protein>
    <submittedName>
        <fullName evidence="11">SNF2 domain-containing protein CLASSY 4</fullName>
    </submittedName>
</protein>
<keyword evidence="5" id="KW-0067">ATP-binding</keyword>
<dbReference type="Pfam" id="PF00176">
    <property type="entry name" value="SNF2-rel_dom"/>
    <property type="match status" value="1"/>
</dbReference>
<feature type="region of interest" description="Disordered" evidence="8">
    <location>
        <begin position="1"/>
        <end position="98"/>
    </location>
</feature>
<dbReference type="SUPFAM" id="SSF52540">
    <property type="entry name" value="P-loop containing nucleoside triphosphate hydrolases"/>
    <property type="match status" value="2"/>
</dbReference>
<dbReference type="PROSITE" id="PS51194">
    <property type="entry name" value="HELICASE_CTER"/>
    <property type="match status" value="1"/>
</dbReference>
<keyword evidence="7" id="KW-0539">Nucleus</keyword>
<dbReference type="GO" id="GO:0003677">
    <property type="term" value="F:DNA binding"/>
    <property type="evidence" value="ECO:0007669"/>
    <property type="project" value="UniProtKB-KW"/>
</dbReference>
<name>A0A1J3GDY4_NOCCA</name>
<evidence type="ECO:0000256" key="3">
    <source>
        <dbReference type="ARBA" id="ARBA00022801"/>
    </source>
</evidence>
<dbReference type="InterPro" id="IPR044567">
    <property type="entry name" value="CLSY/DRD1"/>
</dbReference>
<feature type="region of interest" description="Disordered" evidence="8">
    <location>
        <begin position="416"/>
        <end position="438"/>
    </location>
</feature>
<dbReference type="CDD" id="cd18793">
    <property type="entry name" value="SF2_C_SNF"/>
    <property type="match status" value="1"/>
</dbReference>
<feature type="compositionally biased region" description="Basic and acidic residues" evidence="8">
    <location>
        <begin position="14"/>
        <end position="26"/>
    </location>
</feature>
<dbReference type="InterPro" id="IPR038718">
    <property type="entry name" value="SNF2-like_sf"/>
</dbReference>
<feature type="compositionally biased region" description="Acidic residues" evidence="8">
    <location>
        <begin position="324"/>
        <end position="337"/>
    </location>
</feature>
<feature type="domain" description="Helicase ATP-binding" evidence="9">
    <location>
        <begin position="627"/>
        <end position="824"/>
    </location>
</feature>
<dbReference type="PROSITE" id="PS51192">
    <property type="entry name" value="HELICASE_ATP_BIND_1"/>
    <property type="match status" value="1"/>
</dbReference>
<evidence type="ECO:0000256" key="5">
    <source>
        <dbReference type="ARBA" id="ARBA00022840"/>
    </source>
</evidence>
<evidence type="ECO:0000256" key="6">
    <source>
        <dbReference type="ARBA" id="ARBA00023125"/>
    </source>
</evidence>
<dbReference type="InterPro" id="IPR000330">
    <property type="entry name" value="SNF2_N"/>
</dbReference>
<dbReference type="PANTHER" id="PTHR45821">
    <property type="entry name" value="SNF2 DOMAIN-CONTAINING PROTEIN CLASSY 2-RELATED"/>
    <property type="match status" value="1"/>
</dbReference>
<dbReference type="Gene3D" id="3.40.50.300">
    <property type="entry name" value="P-loop containing nucleotide triphosphate hydrolases"/>
    <property type="match status" value="1"/>
</dbReference>
<feature type="compositionally biased region" description="Acidic residues" evidence="8">
    <location>
        <begin position="233"/>
        <end position="246"/>
    </location>
</feature>
<feature type="domain" description="Helicase C-terminal" evidence="10">
    <location>
        <begin position="962"/>
        <end position="1115"/>
    </location>
</feature>
<dbReference type="Gene3D" id="3.40.50.10810">
    <property type="entry name" value="Tandem AAA-ATPase domain"/>
    <property type="match status" value="1"/>
</dbReference>
<evidence type="ECO:0000256" key="4">
    <source>
        <dbReference type="ARBA" id="ARBA00022806"/>
    </source>
</evidence>
<dbReference type="GO" id="GO:0004386">
    <property type="term" value="F:helicase activity"/>
    <property type="evidence" value="ECO:0007669"/>
    <property type="project" value="UniProtKB-KW"/>
</dbReference>
<dbReference type="GO" id="GO:0005524">
    <property type="term" value="F:ATP binding"/>
    <property type="evidence" value="ECO:0007669"/>
    <property type="project" value="UniProtKB-KW"/>
</dbReference>
<feature type="compositionally biased region" description="Acidic residues" evidence="8">
    <location>
        <begin position="290"/>
        <end position="308"/>
    </location>
</feature>
<reference evidence="11" key="1">
    <citation type="submission" date="2016-07" db="EMBL/GenBank/DDBJ databases">
        <title>De novo transcriptome assembly of four accessions of the metal hyperaccumulator plant Noccaea caerulescens.</title>
        <authorList>
            <person name="Blande D."/>
            <person name="Halimaa P."/>
            <person name="Tervahauta A.I."/>
            <person name="Aarts M.G."/>
            <person name="Karenlampi S.O."/>
        </authorList>
    </citation>
    <scope>NUCLEOTIDE SEQUENCE</scope>
</reference>
<dbReference type="InterPro" id="IPR001650">
    <property type="entry name" value="Helicase_C-like"/>
</dbReference>
<dbReference type="InterPro" id="IPR049730">
    <property type="entry name" value="SNF2/RAD54-like_C"/>
</dbReference>